<proteinExistence type="predicted"/>
<dbReference type="Proteomes" id="UP000620104">
    <property type="component" value="Unassembled WGS sequence"/>
</dbReference>
<feature type="region of interest" description="Disordered" evidence="1">
    <location>
        <begin position="63"/>
        <end position="83"/>
    </location>
</feature>
<accession>A0A8H3YDY4</accession>
<keyword evidence="3" id="KW-1185">Reference proteome</keyword>
<comment type="caution">
    <text evidence="2">The sequence shown here is derived from an EMBL/GenBank/DDBJ whole genome shotgun (WGS) entry which is preliminary data.</text>
</comment>
<gene>
    <name evidence="2" type="ORF">NliqN6_2256</name>
</gene>
<organism evidence="2 3">
    <name type="scientific">Naganishia liquefaciens</name>
    <dbReference type="NCBI Taxonomy" id="104408"/>
    <lineage>
        <taxon>Eukaryota</taxon>
        <taxon>Fungi</taxon>
        <taxon>Dikarya</taxon>
        <taxon>Basidiomycota</taxon>
        <taxon>Agaricomycotina</taxon>
        <taxon>Tremellomycetes</taxon>
        <taxon>Filobasidiales</taxon>
        <taxon>Filobasidiaceae</taxon>
        <taxon>Naganishia</taxon>
    </lineage>
</organism>
<reference evidence="2" key="1">
    <citation type="submission" date="2020-07" db="EMBL/GenBank/DDBJ databases">
        <title>Draft Genome Sequence of a Deep-Sea Yeast, Naganishia (Cryptococcus) liquefaciens strain N6.</title>
        <authorList>
            <person name="Han Y.W."/>
            <person name="Kajitani R."/>
            <person name="Morimoto H."/>
            <person name="Parhat M."/>
            <person name="Tsubouchi H."/>
            <person name="Bakenova O."/>
            <person name="Ogata M."/>
            <person name="Argunhan B."/>
            <person name="Aoki R."/>
            <person name="Kajiwara S."/>
            <person name="Itoh T."/>
            <person name="Iwasaki H."/>
        </authorList>
    </citation>
    <scope>NUCLEOTIDE SEQUENCE</scope>
    <source>
        <strain evidence="2">N6</strain>
    </source>
</reference>
<evidence type="ECO:0000313" key="3">
    <source>
        <dbReference type="Proteomes" id="UP000620104"/>
    </source>
</evidence>
<name>A0A8H3YDY4_9TREE</name>
<dbReference type="EMBL" id="BLZA01000016">
    <property type="protein sequence ID" value="GHJ85854.1"/>
    <property type="molecule type" value="Genomic_DNA"/>
</dbReference>
<evidence type="ECO:0000256" key="1">
    <source>
        <dbReference type="SAM" id="MobiDB-lite"/>
    </source>
</evidence>
<evidence type="ECO:0000313" key="2">
    <source>
        <dbReference type="EMBL" id="GHJ85854.1"/>
    </source>
</evidence>
<sequence length="113" mass="12906">MDNRDLNSIAFMKDAADDPSVSDGYVDDEDEDSIEVDDIKRHFWTGTNDIRYKPSITDEISDQMQADHKTGSRASEVPFGLIESGKAKNPRRMSYHQVQRYLILFEVQGSFAE</sequence>
<dbReference type="AlphaFoldDB" id="A0A8H3YDY4"/>
<protein>
    <submittedName>
        <fullName evidence="2">Uncharacterized protein</fullName>
    </submittedName>
</protein>